<feature type="compositionally biased region" description="Basic and acidic residues" evidence="1">
    <location>
        <begin position="145"/>
        <end position="154"/>
    </location>
</feature>
<proteinExistence type="predicted"/>
<feature type="region of interest" description="Disordered" evidence="1">
    <location>
        <begin position="115"/>
        <end position="154"/>
    </location>
</feature>
<comment type="caution">
    <text evidence="2">The sequence shown here is derived from an EMBL/GenBank/DDBJ whole genome shotgun (WGS) entry which is preliminary data.</text>
</comment>
<dbReference type="Proteomes" id="UP001055172">
    <property type="component" value="Unassembled WGS sequence"/>
</dbReference>
<feature type="compositionally biased region" description="Basic and acidic residues" evidence="1">
    <location>
        <begin position="121"/>
        <end position="131"/>
    </location>
</feature>
<accession>A0AA37H0I9</accession>
<feature type="compositionally biased region" description="Basic and acidic residues" evidence="1">
    <location>
        <begin position="371"/>
        <end position="382"/>
    </location>
</feature>
<evidence type="ECO:0000256" key="1">
    <source>
        <dbReference type="SAM" id="MobiDB-lite"/>
    </source>
</evidence>
<gene>
    <name evidence="2" type="ORF">ColLi_12201</name>
</gene>
<sequence>MASVPGSFPGPGPTAPAAGAVSSLCFHDQDAYFNDMLTRGLSHLVPTHLQTAFGAYCHRFNAKSSVASSVLSDPGQLRHPSSPSDLSDLATLPSDHCRINPILVERKATQLAAQYRAYQEQQRREQRRPDEAQTALPGSHHVHSDHHLPDDDDRARCVSVPAVPPRWEYNPASSPFNPHATPRIPHSEPPPLFPRCPTPPGPVAHNAATTAILDVSGPPPLQPRARPESGLCSASLRRHAPPPTAPGPLPATQRTADAAERARDEERREIQAQYAAELSGYEQQLDRYKSLSQEAVSCKGAMEAARVRLLRLLARVDALDVESGDDDDGEQHRHDDDNKGGAPPRNTTDCASHVAVPQPQPRPRTPQTRADCAEEWRFDRLAPARRPRRRGQGGKNGREGKPGAPGGA</sequence>
<feature type="region of interest" description="Disordered" evidence="1">
    <location>
        <begin position="321"/>
        <end position="408"/>
    </location>
</feature>
<feature type="compositionally biased region" description="Basic residues" evidence="1">
    <location>
        <begin position="383"/>
        <end position="392"/>
    </location>
</feature>
<evidence type="ECO:0000313" key="2">
    <source>
        <dbReference type="EMBL" id="GJC89363.1"/>
    </source>
</evidence>
<evidence type="ECO:0000313" key="3">
    <source>
        <dbReference type="Proteomes" id="UP001055172"/>
    </source>
</evidence>
<feature type="compositionally biased region" description="Basic and acidic residues" evidence="1">
    <location>
        <begin position="257"/>
        <end position="267"/>
    </location>
</feature>
<reference evidence="2 3" key="1">
    <citation type="submission" date="2021-07" db="EMBL/GenBank/DDBJ databases">
        <title>Genome data of Colletotrichum spaethianum.</title>
        <authorList>
            <person name="Utami Y.D."/>
            <person name="Hiruma K."/>
        </authorList>
    </citation>
    <scope>NUCLEOTIDE SEQUENCE [LARGE SCALE GENOMIC DNA]</scope>
    <source>
        <strain evidence="2 3">MAFF 242679</strain>
    </source>
</reference>
<feature type="compositionally biased region" description="Basic and acidic residues" evidence="1">
    <location>
        <begin position="330"/>
        <end position="339"/>
    </location>
</feature>
<feature type="region of interest" description="Disordered" evidence="1">
    <location>
        <begin position="71"/>
        <end position="91"/>
    </location>
</feature>
<dbReference type="EMBL" id="BPPX01000040">
    <property type="protein sequence ID" value="GJC89363.1"/>
    <property type="molecule type" value="Genomic_DNA"/>
</dbReference>
<organism evidence="2 3">
    <name type="scientific">Colletotrichum liriopes</name>
    <dbReference type="NCBI Taxonomy" id="708192"/>
    <lineage>
        <taxon>Eukaryota</taxon>
        <taxon>Fungi</taxon>
        <taxon>Dikarya</taxon>
        <taxon>Ascomycota</taxon>
        <taxon>Pezizomycotina</taxon>
        <taxon>Sordariomycetes</taxon>
        <taxon>Hypocreomycetidae</taxon>
        <taxon>Glomerellales</taxon>
        <taxon>Glomerellaceae</taxon>
        <taxon>Colletotrichum</taxon>
        <taxon>Colletotrichum spaethianum species complex</taxon>
    </lineage>
</organism>
<keyword evidence="3" id="KW-1185">Reference proteome</keyword>
<protein>
    <submittedName>
        <fullName evidence="2">Uncharacterized protein</fullName>
    </submittedName>
</protein>
<name>A0AA37H0I9_9PEZI</name>
<dbReference type="AlphaFoldDB" id="A0AA37H0I9"/>
<feature type="region of interest" description="Disordered" evidence="1">
    <location>
        <begin position="217"/>
        <end position="267"/>
    </location>
</feature>